<organism evidence="2">
    <name type="scientific">uncultured Nocardioidaceae bacterium</name>
    <dbReference type="NCBI Taxonomy" id="253824"/>
    <lineage>
        <taxon>Bacteria</taxon>
        <taxon>Bacillati</taxon>
        <taxon>Actinomycetota</taxon>
        <taxon>Actinomycetes</taxon>
        <taxon>Propionibacteriales</taxon>
        <taxon>Nocardioidaceae</taxon>
        <taxon>environmental samples</taxon>
    </lineage>
</organism>
<gene>
    <name evidence="2" type="ORF">AVDCRST_MAG24-1630</name>
</gene>
<feature type="non-terminal residue" evidence="2">
    <location>
        <position position="331"/>
    </location>
</feature>
<accession>A0A6J4M253</accession>
<feature type="compositionally biased region" description="Basic residues" evidence="1">
    <location>
        <begin position="314"/>
        <end position="323"/>
    </location>
</feature>
<feature type="compositionally biased region" description="Basic and acidic residues" evidence="1">
    <location>
        <begin position="210"/>
        <end position="219"/>
    </location>
</feature>
<feature type="compositionally biased region" description="Gly residues" evidence="1">
    <location>
        <begin position="296"/>
        <end position="306"/>
    </location>
</feature>
<feature type="compositionally biased region" description="Basic and acidic residues" evidence="1">
    <location>
        <begin position="122"/>
        <end position="157"/>
    </location>
</feature>
<dbReference type="EMBL" id="CADCUF010000238">
    <property type="protein sequence ID" value="CAA9347879.1"/>
    <property type="molecule type" value="Genomic_DNA"/>
</dbReference>
<proteinExistence type="predicted"/>
<feature type="compositionally biased region" description="Low complexity" evidence="1">
    <location>
        <begin position="29"/>
        <end position="42"/>
    </location>
</feature>
<reference evidence="2" key="1">
    <citation type="submission" date="2020-02" db="EMBL/GenBank/DDBJ databases">
        <authorList>
            <person name="Meier V. D."/>
        </authorList>
    </citation>
    <scope>NUCLEOTIDE SEQUENCE</scope>
    <source>
        <strain evidence="2">AVDCRST_MAG24</strain>
    </source>
</reference>
<feature type="compositionally biased region" description="Basic and acidic residues" evidence="1">
    <location>
        <begin position="277"/>
        <end position="295"/>
    </location>
</feature>
<feature type="compositionally biased region" description="Low complexity" evidence="1">
    <location>
        <begin position="87"/>
        <end position="101"/>
    </location>
</feature>
<feature type="compositionally biased region" description="Basic residues" evidence="1">
    <location>
        <begin position="1"/>
        <end position="13"/>
    </location>
</feature>
<protein>
    <submittedName>
        <fullName evidence="2">Ribonuclease BN</fullName>
    </submittedName>
</protein>
<feature type="region of interest" description="Disordered" evidence="1">
    <location>
        <begin position="277"/>
        <end position="331"/>
    </location>
</feature>
<dbReference type="AlphaFoldDB" id="A0A6J4M253"/>
<name>A0A6J4M253_9ACTN</name>
<feature type="region of interest" description="Disordered" evidence="1">
    <location>
        <begin position="1"/>
        <end position="226"/>
    </location>
</feature>
<evidence type="ECO:0000256" key="1">
    <source>
        <dbReference type="SAM" id="MobiDB-lite"/>
    </source>
</evidence>
<evidence type="ECO:0000313" key="2">
    <source>
        <dbReference type="EMBL" id="CAA9347879.1"/>
    </source>
</evidence>
<feature type="non-terminal residue" evidence="2">
    <location>
        <position position="1"/>
    </location>
</feature>
<sequence length="331" mass="35728">GEARGAGRRHRWSLRPTGPPRRRRRARRAPAAELAPGAASRGAARRGDPSAAAQCGHRLLRRPVDRTGARDGAVGLRRGQHPGPGSGPALPGRGDAPRPAGAAGGRPADEHHHRLHQGPHRARADRPARRPVDRHHRDGVADRRPHARLPRDRDPRLRAPHAPGLWLRARRRPAAGSADHRRPPRQAGAARSPGPRPGRRAGRRLALAGRADERRDRRPLPVGAGPQAGAVALDLLGCDRSDGRVGGDLGGAVRLRAVDRHLRVDLRVARRRGDQHVLALDHRPADRRRGGRERGGGTPDGPGLHGRAGAASRRAGRRRRRQRAAVPRGPL</sequence>